<accession>A0A6J5YVW7</accession>
<evidence type="ECO:0000256" key="1">
    <source>
        <dbReference type="SAM" id="Phobius"/>
    </source>
</evidence>
<keyword evidence="1" id="KW-0812">Transmembrane</keyword>
<feature type="transmembrane region" description="Helical" evidence="1">
    <location>
        <begin position="123"/>
        <end position="151"/>
    </location>
</feature>
<feature type="transmembrane region" description="Helical" evidence="1">
    <location>
        <begin position="250"/>
        <end position="270"/>
    </location>
</feature>
<feature type="transmembrane region" description="Helical" evidence="1">
    <location>
        <begin position="92"/>
        <end position="111"/>
    </location>
</feature>
<feature type="transmembrane region" description="Helical" evidence="1">
    <location>
        <begin position="157"/>
        <end position="185"/>
    </location>
</feature>
<dbReference type="EMBL" id="CAESAK010000020">
    <property type="protein sequence ID" value="CAB4332080.1"/>
    <property type="molecule type" value="Genomic_DNA"/>
</dbReference>
<keyword evidence="1" id="KW-1133">Transmembrane helix</keyword>
<sequence length="392" mass="44232">MRTSIRIVVVLAILTSIFSFFKFSHCESNVWAGPDQYIHACYSDLPALFSTRAFGDGQWAFAGGEEAAEYPALQGLVMWATAQISSDSPVTYFRVNVVLIALLFLISVLIFHRIKPEFSYLYAIAPTVIAALYINWDLWAIATMLLAIYWFDRKKFLISSIALAIAIATKFFPIFLLLPIAIIFLRRNQIKAGLIYIATAIGGFILINAPFALTTPEGWWRFFDLNLNRDADWGSLWYGLSIFGVNLANINYLTILTLLIGVLVITIFLLQTKRTLPLSESAVYIFILVMAVGKVYSPQFVLWLTPLVLLAIIDKRDLPWFWFFTITEICYHIAIWQHLASVTEAQYGLPLKGYATFTLLRIIASLAVAIALARRHRSGGLIPAERWPEIAV</sequence>
<reference evidence="2" key="1">
    <citation type="submission" date="2020-05" db="EMBL/GenBank/DDBJ databases">
        <authorList>
            <person name="Chiriac C."/>
            <person name="Salcher M."/>
            <person name="Ghai R."/>
            <person name="Kavagutti S V."/>
        </authorList>
    </citation>
    <scope>NUCLEOTIDE SEQUENCE</scope>
</reference>
<gene>
    <name evidence="2" type="ORF">UFOPK3775_00254</name>
</gene>
<feature type="transmembrane region" description="Helical" evidence="1">
    <location>
        <begin position="282"/>
        <end position="313"/>
    </location>
</feature>
<keyword evidence="1" id="KW-0472">Membrane</keyword>
<protein>
    <submittedName>
        <fullName evidence="2">Unannotated protein</fullName>
    </submittedName>
</protein>
<dbReference type="AlphaFoldDB" id="A0A6J5YVW7"/>
<feature type="transmembrane region" description="Helical" evidence="1">
    <location>
        <begin position="192"/>
        <end position="213"/>
    </location>
</feature>
<evidence type="ECO:0000313" key="2">
    <source>
        <dbReference type="EMBL" id="CAB4332080.1"/>
    </source>
</evidence>
<feature type="transmembrane region" description="Helical" evidence="1">
    <location>
        <begin position="354"/>
        <end position="373"/>
    </location>
</feature>
<name>A0A6J5YVW7_9ZZZZ</name>
<proteinExistence type="predicted"/>
<organism evidence="2">
    <name type="scientific">freshwater metagenome</name>
    <dbReference type="NCBI Taxonomy" id="449393"/>
    <lineage>
        <taxon>unclassified sequences</taxon>
        <taxon>metagenomes</taxon>
        <taxon>ecological metagenomes</taxon>
    </lineage>
</organism>